<dbReference type="SUPFAM" id="SSF46785">
    <property type="entry name" value="Winged helix' DNA-binding domain"/>
    <property type="match status" value="1"/>
</dbReference>
<dbReference type="InterPro" id="IPR001845">
    <property type="entry name" value="HTH_ArsR_DNA-bd_dom"/>
</dbReference>
<dbReference type="GO" id="GO:0003700">
    <property type="term" value="F:DNA-binding transcription factor activity"/>
    <property type="evidence" value="ECO:0007669"/>
    <property type="project" value="InterPro"/>
</dbReference>
<dbReference type="SMART" id="SM00418">
    <property type="entry name" value="HTH_ARSR"/>
    <property type="match status" value="1"/>
</dbReference>
<keyword evidence="3" id="KW-0804">Transcription</keyword>
<reference evidence="5" key="1">
    <citation type="submission" date="2019-10" db="EMBL/GenBank/DDBJ databases">
        <title>Draft genome sequece of Microseira wollei NIES-4236.</title>
        <authorList>
            <person name="Yamaguchi H."/>
            <person name="Suzuki S."/>
            <person name="Kawachi M."/>
        </authorList>
    </citation>
    <scope>NUCLEOTIDE SEQUENCE</scope>
    <source>
        <strain evidence="5">NIES-4236</strain>
    </source>
</reference>
<accession>A0AAV3X546</accession>
<dbReference type="GO" id="GO:0003677">
    <property type="term" value="F:DNA binding"/>
    <property type="evidence" value="ECO:0007669"/>
    <property type="project" value="UniProtKB-KW"/>
</dbReference>
<evidence type="ECO:0000313" key="5">
    <source>
        <dbReference type="EMBL" id="GET37234.1"/>
    </source>
</evidence>
<organism evidence="5 6">
    <name type="scientific">Microseira wollei NIES-4236</name>
    <dbReference type="NCBI Taxonomy" id="2530354"/>
    <lineage>
        <taxon>Bacteria</taxon>
        <taxon>Bacillati</taxon>
        <taxon>Cyanobacteriota</taxon>
        <taxon>Cyanophyceae</taxon>
        <taxon>Oscillatoriophycideae</taxon>
        <taxon>Aerosakkonematales</taxon>
        <taxon>Aerosakkonemataceae</taxon>
        <taxon>Microseira</taxon>
    </lineage>
</organism>
<name>A0AAV3X546_9CYAN</name>
<evidence type="ECO:0000259" key="4">
    <source>
        <dbReference type="PROSITE" id="PS50987"/>
    </source>
</evidence>
<dbReference type="AlphaFoldDB" id="A0AAV3X546"/>
<keyword evidence="6" id="KW-1185">Reference proteome</keyword>
<proteinExistence type="predicted"/>
<dbReference type="EMBL" id="BLAY01000025">
    <property type="protein sequence ID" value="GET37234.1"/>
    <property type="molecule type" value="Genomic_DNA"/>
</dbReference>
<dbReference type="Proteomes" id="UP001050975">
    <property type="component" value="Unassembled WGS sequence"/>
</dbReference>
<evidence type="ECO:0000256" key="2">
    <source>
        <dbReference type="ARBA" id="ARBA00023125"/>
    </source>
</evidence>
<dbReference type="Pfam" id="PF01022">
    <property type="entry name" value="HTH_5"/>
    <property type="match status" value="1"/>
</dbReference>
<dbReference type="PANTHER" id="PTHR43132">
    <property type="entry name" value="ARSENICAL RESISTANCE OPERON REPRESSOR ARSR-RELATED"/>
    <property type="match status" value="1"/>
</dbReference>
<evidence type="ECO:0000256" key="1">
    <source>
        <dbReference type="ARBA" id="ARBA00023015"/>
    </source>
</evidence>
<evidence type="ECO:0000256" key="3">
    <source>
        <dbReference type="ARBA" id="ARBA00023163"/>
    </source>
</evidence>
<evidence type="ECO:0000313" key="6">
    <source>
        <dbReference type="Proteomes" id="UP001050975"/>
    </source>
</evidence>
<feature type="domain" description="HTH arsR-type" evidence="4">
    <location>
        <begin position="45"/>
        <end position="139"/>
    </location>
</feature>
<dbReference type="NCBIfam" id="NF033788">
    <property type="entry name" value="HTH_metalloreg"/>
    <property type="match status" value="1"/>
</dbReference>
<keyword evidence="1" id="KW-0805">Transcription regulation</keyword>
<sequence length="155" mass="17713">MRLKPLLSFFIPALTRRGFQPPASLGKIFGDRSFLINSMRQAQPVPQEVVQQVAEYFSILSEPMRLRLLNLLRNGEKCVQELVDATQTSQANVSKHLKVMLQAGILSRRSEGTSAFYKVEDELIFELCNLVCDRLATRIEQQARHFRDFSLASKQ</sequence>
<protein>
    <submittedName>
        <fullName evidence="5">Transcriptional regulator</fullName>
    </submittedName>
</protein>
<dbReference type="Gene3D" id="1.10.10.10">
    <property type="entry name" value="Winged helix-like DNA-binding domain superfamily/Winged helix DNA-binding domain"/>
    <property type="match status" value="1"/>
</dbReference>
<keyword evidence="2" id="KW-0238">DNA-binding</keyword>
<dbReference type="PRINTS" id="PR00778">
    <property type="entry name" value="HTHARSR"/>
</dbReference>
<dbReference type="PANTHER" id="PTHR43132:SF9">
    <property type="entry name" value="ARSR FAMILY TRANSCRIPTIONAL REGULATORY PROTEIN"/>
    <property type="match status" value="1"/>
</dbReference>
<gene>
    <name evidence="5" type="ORF">MiSe_19870</name>
</gene>
<dbReference type="PROSITE" id="PS50987">
    <property type="entry name" value="HTH_ARSR_2"/>
    <property type="match status" value="1"/>
</dbReference>
<dbReference type="CDD" id="cd00090">
    <property type="entry name" value="HTH_ARSR"/>
    <property type="match status" value="1"/>
</dbReference>
<dbReference type="InterPro" id="IPR036388">
    <property type="entry name" value="WH-like_DNA-bd_sf"/>
</dbReference>
<dbReference type="InterPro" id="IPR011991">
    <property type="entry name" value="ArsR-like_HTH"/>
</dbReference>
<dbReference type="InterPro" id="IPR036390">
    <property type="entry name" value="WH_DNA-bd_sf"/>
</dbReference>
<comment type="caution">
    <text evidence="5">The sequence shown here is derived from an EMBL/GenBank/DDBJ whole genome shotgun (WGS) entry which is preliminary data.</text>
</comment>
<dbReference type="InterPro" id="IPR051011">
    <property type="entry name" value="Metal_resp_trans_reg"/>
</dbReference>